<proteinExistence type="predicted"/>
<dbReference type="EMBL" id="FQ790303">
    <property type="protein sequence ID" value="CCD34136.1"/>
    <property type="molecule type" value="Genomic_DNA"/>
</dbReference>
<evidence type="ECO:0000313" key="1">
    <source>
        <dbReference type="EMBL" id="CCD34136.1"/>
    </source>
</evidence>
<dbReference type="InParanoid" id="G2YA95"/>
<reference evidence="2" key="1">
    <citation type="journal article" date="2011" name="PLoS Genet.">
        <title>Genomic analysis of the necrotrophic fungal pathogens Sclerotinia sclerotiorum and Botrytis cinerea.</title>
        <authorList>
            <person name="Amselem J."/>
            <person name="Cuomo C.A."/>
            <person name="van Kan J.A."/>
            <person name="Viaud M."/>
            <person name="Benito E.P."/>
            <person name="Couloux A."/>
            <person name="Coutinho P.M."/>
            <person name="de Vries R.P."/>
            <person name="Dyer P.S."/>
            <person name="Fillinger S."/>
            <person name="Fournier E."/>
            <person name="Gout L."/>
            <person name="Hahn M."/>
            <person name="Kohn L."/>
            <person name="Lapalu N."/>
            <person name="Plummer K.M."/>
            <person name="Pradier J.M."/>
            <person name="Quevillon E."/>
            <person name="Sharon A."/>
            <person name="Simon A."/>
            <person name="ten Have A."/>
            <person name="Tudzynski B."/>
            <person name="Tudzynski P."/>
            <person name="Wincker P."/>
            <person name="Andrew M."/>
            <person name="Anthouard V."/>
            <person name="Beever R.E."/>
            <person name="Beffa R."/>
            <person name="Benoit I."/>
            <person name="Bouzid O."/>
            <person name="Brault B."/>
            <person name="Chen Z."/>
            <person name="Choquer M."/>
            <person name="Collemare J."/>
            <person name="Cotton P."/>
            <person name="Danchin E.G."/>
            <person name="Da Silva C."/>
            <person name="Gautier A."/>
            <person name="Giraud C."/>
            <person name="Giraud T."/>
            <person name="Gonzalez C."/>
            <person name="Grossetete S."/>
            <person name="Guldener U."/>
            <person name="Henrissat B."/>
            <person name="Howlett B.J."/>
            <person name="Kodira C."/>
            <person name="Kretschmer M."/>
            <person name="Lappartient A."/>
            <person name="Leroch M."/>
            <person name="Levis C."/>
            <person name="Mauceli E."/>
            <person name="Neuveglise C."/>
            <person name="Oeser B."/>
            <person name="Pearson M."/>
            <person name="Poulain J."/>
            <person name="Poussereau N."/>
            <person name="Quesneville H."/>
            <person name="Rascle C."/>
            <person name="Schumacher J."/>
            <person name="Segurens B."/>
            <person name="Sexton A."/>
            <person name="Silva E."/>
            <person name="Sirven C."/>
            <person name="Soanes D.M."/>
            <person name="Talbot N.J."/>
            <person name="Templeton M."/>
            <person name="Yandava C."/>
            <person name="Yarden O."/>
            <person name="Zeng Q."/>
            <person name="Rollins J.A."/>
            <person name="Lebrun M.H."/>
            <person name="Dickman M."/>
        </authorList>
    </citation>
    <scope>NUCLEOTIDE SEQUENCE [LARGE SCALE GENOMIC DNA]</scope>
    <source>
        <strain evidence="2">T4</strain>
    </source>
</reference>
<name>G2YA95_BOTF4</name>
<dbReference type="HOGENOM" id="CLU_3299267_0_0_1"/>
<protein>
    <submittedName>
        <fullName evidence="1">Uncharacterized protein</fullName>
    </submittedName>
</protein>
<dbReference type="Proteomes" id="UP000008177">
    <property type="component" value="Unplaced contigs"/>
</dbReference>
<gene>
    <name evidence="1" type="ORF">BofuT4_P104790.1</name>
</gene>
<sequence>MIDMRQCNVNNRGTLLLHNHVAQDSGIMLSWFNSNADKHA</sequence>
<accession>G2YA95</accession>
<dbReference type="AlphaFoldDB" id="G2YA95"/>
<evidence type="ECO:0000313" key="2">
    <source>
        <dbReference type="Proteomes" id="UP000008177"/>
    </source>
</evidence>
<organism evidence="1 2">
    <name type="scientific">Botryotinia fuckeliana (strain T4)</name>
    <name type="common">Noble rot fungus</name>
    <name type="synonym">Botrytis cinerea</name>
    <dbReference type="NCBI Taxonomy" id="999810"/>
    <lineage>
        <taxon>Eukaryota</taxon>
        <taxon>Fungi</taxon>
        <taxon>Dikarya</taxon>
        <taxon>Ascomycota</taxon>
        <taxon>Pezizomycotina</taxon>
        <taxon>Leotiomycetes</taxon>
        <taxon>Helotiales</taxon>
        <taxon>Sclerotiniaceae</taxon>
        <taxon>Botrytis</taxon>
    </lineage>
</organism>